<dbReference type="Pfam" id="PF00194">
    <property type="entry name" value="Carb_anhydrase"/>
    <property type="match status" value="1"/>
</dbReference>
<evidence type="ECO:0000256" key="6">
    <source>
        <dbReference type="ARBA" id="ARBA00023239"/>
    </source>
</evidence>
<keyword evidence="11" id="KW-1185">Reference proteome</keyword>
<dbReference type="SUPFAM" id="SSF51069">
    <property type="entry name" value="Carbonic anhydrase"/>
    <property type="match status" value="1"/>
</dbReference>
<comment type="similarity">
    <text evidence="2 8">Belongs to the alpha-carbonic anhydrase family.</text>
</comment>
<feature type="compositionally biased region" description="Gly residues" evidence="9">
    <location>
        <begin position="1706"/>
        <end position="1716"/>
    </location>
</feature>
<organism evidence="11 12">
    <name type="scientific">Macrostomum lignano</name>
    <dbReference type="NCBI Taxonomy" id="282301"/>
    <lineage>
        <taxon>Eukaryota</taxon>
        <taxon>Metazoa</taxon>
        <taxon>Spiralia</taxon>
        <taxon>Lophotrochozoa</taxon>
        <taxon>Platyhelminthes</taxon>
        <taxon>Rhabditophora</taxon>
        <taxon>Macrostomorpha</taxon>
        <taxon>Macrostomida</taxon>
        <taxon>Macrostomidae</taxon>
        <taxon>Macrostomum</taxon>
    </lineage>
</organism>
<proteinExistence type="inferred from homology"/>
<evidence type="ECO:0000256" key="4">
    <source>
        <dbReference type="ARBA" id="ARBA00022723"/>
    </source>
</evidence>
<accession>A0A1I8I8J7</accession>
<comment type="catalytic activity">
    <reaction evidence="7 8">
        <text>hydrogencarbonate + H(+) = CO2 + H2O</text>
        <dbReference type="Rhea" id="RHEA:10748"/>
        <dbReference type="ChEBI" id="CHEBI:15377"/>
        <dbReference type="ChEBI" id="CHEBI:15378"/>
        <dbReference type="ChEBI" id="CHEBI:16526"/>
        <dbReference type="ChEBI" id="CHEBI:17544"/>
        <dbReference type="EC" id="4.2.1.1"/>
    </reaction>
</comment>
<dbReference type="InterPro" id="IPR001148">
    <property type="entry name" value="CA_dom"/>
</dbReference>
<name>A0A1I8I8J7_9PLAT</name>
<evidence type="ECO:0000256" key="7">
    <source>
        <dbReference type="ARBA" id="ARBA00048348"/>
    </source>
</evidence>
<dbReference type="GO" id="GO:0004089">
    <property type="term" value="F:carbonate dehydratase activity"/>
    <property type="evidence" value="ECO:0007669"/>
    <property type="project" value="UniProtKB-UniRule"/>
</dbReference>
<evidence type="ECO:0000256" key="9">
    <source>
        <dbReference type="SAM" id="MobiDB-lite"/>
    </source>
</evidence>
<dbReference type="Gene3D" id="3.10.200.10">
    <property type="entry name" value="Alpha carbonic anhydrase"/>
    <property type="match status" value="1"/>
</dbReference>
<dbReference type="EC" id="4.2.1.1" evidence="3 8"/>
<evidence type="ECO:0000256" key="5">
    <source>
        <dbReference type="ARBA" id="ARBA00022833"/>
    </source>
</evidence>
<evidence type="ECO:0000256" key="2">
    <source>
        <dbReference type="ARBA" id="ARBA00010718"/>
    </source>
</evidence>
<evidence type="ECO:0000313" key="12">
    <source>
        <dbReference type="WBParaSite" id="maker-uti_cns_0010432-snap-gene-0.4-mRNA-1"/>
    </source>
</evidence>
<dbReference type="InterPro" id="IPR023561">
    <property type="entry name" value="Carbonic_anhydrase_a-class"/>
</dbReference>
<comment type="cofactor">
    <cofactor evidence="8">
        <name>Zn(2+)</name>
        <dbReference type="ChEBI" id="CHEBI:29105"/>
    </cofactor>
</comment>
<keyword evidence="5 8" id="KW-0862">Zinc</keyword>
<dbReference type="InterPro" id="IPR018338">
    <property type="entry name" value="Carbonic_anhydrase_a-class_CS"/>
</dbReference>
<keyword evidence="4 8" id="KW-0479">Metal-binding</keyword>
<protein>
    <recommendedName>
        <fullName evidence="3 8">Carbonic anhydrase</fullName>
        <ecNumber evidence="3 8">4.2.1.1</ecNumber>
    </recommendedName>
</protein>
<feature type="compositionally biased region" description="Low complexity" evidence="9">
    <location>
        <begin position="1769"/>
        <end position="1781"/>
    </location>
</feature>
<dbReference type="PANTHER" id="PTHR18952:SF265">
    <property type="entry name" value="CARBONIC ANHYDRASE"/>
    <property type="match status" value="1"/>
</dbReference>
<dbReference type="CDD" id="cd00326">
    <property type="entry name" value="alpha_CA"/>
    <property type="match status" value="1"/>
</dbReference>
<dbReference type="PROSITE" id="PS51144">
    <property type="entry name" value="ALPHA_CA_2"/>
    <property type="match status" value="1"/>
</dbReference>
<feature type="region of interest" description="Disordered" evidence="9">
    <location>
        <begin position="2080"/>
        <end position="2124"/>
    </location>
</feature>
<feature type="domain" description="Alpha-carbonic anhydrase" evidence="10">
    <location>
        <begin position="432"/>
        <end position="696"/>
    </location>
</feature>
<dbReference type="Proteomes" id="UP000095280">
    <property type="component" value="Unplaced"/>
</dbReference>
<evidence type="ECO:0000256" key="1">
    <source>
        <dbReference type="ARBA" id="ARBA00002904"/>
    </source>
</evidence>
<dbReference type="WBParaSite" id="maker-uti_cns_0010432-snap-gene-0.4-mRNA-1">
    <property type="protein sequence ID" value="maker-uti_cns_0010432-snap-gene-0.4-mRNA-1"/>
    <property type="gene ID" value="maker-uti_cns_0010432-snap-gene-0.4"/>
</dbReference>
<dbReference type="PROSITE" id="PS00162">
    <property type="entry name" value="ALPHA_CA_1"/>
    <property type="match status" value="1"/>
</dbReference>
<dbReference type="GO" id="GO:0008270">
    <property type="term" value="F:zinc ion binding"/>
    <property type="evidence" value="ECO:0007669"/>
    <property type="project" value="UniProtKB-UniRule"/>
</dbReference>
<sequence>MTQSSFQLKVTPFPFSTGPAAIIVGVQQTVQVVEVQQQVVVPTVVLVRAGPVAQLAQCQVQINGQWLEWLLRATRGRLRRRSSLIMPLAWCQVASRNSTVHRLRGQLARVLSDGGAILTASSATDRAPGAGYTTATQPELRSGSSGYRTIRQSGESSTACGQVDLPWNSAGCLSTQTENGRRTEGSGCRPTAGRYGVKEVARAEAAEMRKRALGRLLQVFVRLATLFWILRIYKRMIAEEARGAGLPAVPDGVVSKQTRQKPASTKPDPASHRRPTGSPKISQPASPDNRKLTAELTRVARPADWQACIALTNNGHMSALQPSQAAAPATATGQLEWPMAEPASLPDREAPAAAAPDRIAHTGGGGGCGQERMALHLGLRLRASPHKYFTAFVEMESITQQGQNAKATAQNLLGSVASMFQKIAPNSNSPAEGWGYDNENGPHTWSRHFPLAAGSLQSPVHIQSQRAVYSPELAARPLTLRQPPLAGCRLSNTGVGFQVSAAADHVGTAAAQIEGGPLEAVHDFAQFHMHWGACDTSGSEHVLNGRLYPAELHLVHWCRGSHASFDAAASASSGDRLAVLAVFVEVGRANQELGQILDNFGDIREAGSTDVTLTAPVNLSALMPSSANDYFTYAGSLTTPPCFESVRWIVFKEPISISREQALRSLESNRGNQPGKAVDNFRHLMPLGRRELLASQPISNSANCQMTRTNLGAVEGQADALHADLQDAVLPGGALHDLVATAELACLTCGVQSGARVESACGCWPAAAASLRQRMSTRVLGQKVMLTSFSYHQRSTMAPEQARSMRQSSQTSRNLKSPVLSWPQCTANDCFCMKRLSGGFKSTSLPDIPPAWSSSALICWLYPMWLLPSRRRIFLRSSAGSTRIITMKAVRLYSIVHSRRSSSSSRRLRSALPSDSYLPEKGGVPHSNLDIISFGPWSMPTMSRSVATASKKASSQNCRWSQSWLRSLETSISNRYVRPLSSELPGVTRTCPDEHRLFPGTVATSADAAADAAAIVDAAGDTRRCCWSEVAAELVIDARYAAAASAASAGVHTSAGLSDHLLHEHVAHRVLRAAAAAAAAAAATAAAGAASGPTADLNVFIFFSVQHHGRACGAEAMKSASRLIRDKTLNNAPSGFMPMKTLIPHMDFVRRDLNNIHMDLGNVDSRPPALNIRRGFKTAIPGRDNIPLDVGVNRRSQGIHCFTDGSLFNGRAGAGEETAEHHVTFCPYFNKARHKYLGHPQRMDELTTADNIRDLRAFVRDSGRMRRFKQGSSIKGSTNLDSVSGGWHPGCRQLGRLMVARFGAPTMADSLATPRWPLSRLNSRSSIHELLLAETDDLSFDNRFLVGKEATGKLNIEVSHCLKKPTRSILGRRPIVVLVLAPIIRSALTGWLERSFAAVKRSESDVAASTTSGRTNLSSMSLQSWSRAANNSLPLPVVRVGHLQQHQGRGQAAFAAAGKALLQASNHGAQHGEQAFKYGFAQRHIGQVLIVTRIAELVAKIVVQPGQQQEGLDCRSVRALLGAGRHASSGGRGRSRRIGSLGEATGCRPAELLLPLLHHLLRLAHQRGALHYGALGSQWGKLLLLRLLLRVGQPGILADGTAAPAVAAWESQLTQQFADRAASLLSEVVGQTGDKRVQGVSHASARLFAMRLLLLLLLLARRSWLGVELPPPLPEESCRSNRNAGPETRGAPSGVPGCEPTEPTRRGGGGLGGLGGPPGPVAEPCDPCECSCALRTSDSLSLTESVSSVSSPELLSPEESSPPVRPAAEGGSCSESGGWKASSAASMTRRAAERLWRSWLGSPTMSEEMISDTKSVRLARTSRRVPIWRLIAELQSAGLGRLAAHGELQALQLLAEPLVLVADGGRIRQARVDALEGAVVRAQRPFGEVLDSLSAGEAVGEVAAARPGLYKGEVLEGHHRARVETQGARVLSKVAKDVWRIEESNHGHSGGHVNGVNVVARGNGGWRGLLMMAGQEFRVLIGYRVQKTDGLTCCSWERSWLPSGSGRLGSLPMSWAHTIWLGVGASSSCSADIMQVGSRGITGNMYCMGYSMATNAMTLIVSAFSSRDCRTSLFSSRMQVSTRRQVSTPSSSSGRCRGKSASDSRLRSGRANTSGGPRPPHYLQLSAARHGHGRAEQTQNPGFNLAHVVHHQLAGAVGVQAGQHGPDRLSAGRRLRDREVHPLSRASAILSGLSGRPSPIDGPIEIVTDAVAHQPGVLLGQGEHERAAFSRAAGPAAACRSPTLRPGCQAALRLAEEDNIRRQMEIPMILRRVAAKQLRSLGQRVLLGWQAGAHQHQVVGQAGTQRLLSGQRVQKRRHRRRRRLRS</sequence>
<evidence type="ECO:0000256" key="3">
    <source>
        <dbReference type="ARBA" id="ARBA00012925"/>
    </source>
</evidence>
<dbReference type="PANTHER" id="PTHR18952">
    <property type="entry name" value="CARBONIC ANHYDRASE"/>
    <property type="match status" value="1"/>
</dbReference>
<feature type="compositionally biased region" description="Polar residues" evidence="9">
    <location>
        <begin position="2080"/>
        <end position="2094"/>
    </location>
</feature>
<comment type="function">
    <text evidence="1 8">Reversible hydration of carbon dioxide.</text>
</comment>
<reference evidence="12" key="1">
    <citation type="submission" date="2016-11" db="UniProtKB">
        <authorList>
            <consortium name="WormBaseParasite"/>
        </authorList>
    </citation>
    <scope>IDENTIFICATION</scope>
</reference>
<feature type="region of interest" description="Disordered" evidence="9">
    <location>
        <begin position="1743"/>
        <end position="1781"/>
    </location>
</feature>
<evidence type="ECO:0000259" key="10">
    <source>
        <dbReference type="PROSITE" id="PS51144"/>
    </source>
</evidence>
<keyword evidence="6 8" id="KW-0456">Lyase</keyword>
<feature type="compositionally biased region" description="Low complexity" evidence="9">
    <location>
        <begin position="1743"/>
        <end position="1762"/>
    </location>
</feature>
<evidence type="ECO:0000256" key="8">
    <source>
        <dbReference type="RuleBase" id="RU367011"/>
    </source>
</evidence>
<dbReference type="InterPro" id="IPR036398">
    <property type="entry name" value="CA_dom_sf"/>
</dbReference>
<feature type="region of interest" description="Disordered" evidence="9">
    <location>
        <begin position="246"/>
        <end position="290"/>
    </location>
</feature>
<dbReference type="SMART" id="SM01057">
    <property type="entry name" value="Carb_anhydrase"/>
    <property type="match status" value="1"/>
</dbReference>
<feature type="region of interest" description="Disordered" evidence="9">
    <location>
        <begin position="1671"/>
        <end position="1718"/>
    </location>
</feature>
<evidence type="ECO:0000313" key="11">
    <source>
        <dbReference type="Proteomes" id="UP000095280"/>
    </source>
</evidence>